<evidence type="ECO:0000259" key="13">
    <source>
        <dbReference type="PROSITE" id="PS50113"/>
    </source>
</evidence>
<name>A0A5F1ZP87_9LEPT</name>
<dbReference type="CDD" id="cd00130">
    <property type="entry name" value="PAS"/>
    <property type="match status" value="1"/>
</dbReference>
<dbReference type="InterPro" id="IPR036890">
    <property type="entry name" value="HATPase_C_sf"/>
</dbReference>
<evidence type="ECO:0000259" key="11">
    <source>
        <dbReference type="PROSITE" id="PS50110"/>
    </source>
</evidence>
<dbReference type="SUPFAM" id="SSF55874">
    <property type="entry name" value="ATPase domain of HSP90 chaperone/DNA topoisomerase II/histidine kinase"/>
    <property type="match status" value="1"/>
</dbReference>
<dbReference type="Gene3D" id="3.40.50.2300">
    <property type="match status" value="1"/>
</dbReference>
<comment type="caution">
    <text evidence="14">The sequence shown here is derived from an EMBL/GenBank/DDBJ whole genome shotgun (WGS) entry which is preliminary data.</text>
</comment>
<evidence type="ECO:0000313" key="16">
    <source>
        <dbReference type="Proteomes" id="UP000297273"/>
    </source>
</evidence>
<dbReference type="Pfam" id="PF00989">
    <property type="entry name" value="PAS"/>
    <property type="match status" value="1"/>
</dbReference>
<dbReference type="SMART" id="SM00448">
    <property type="entry name" value="REC"/>
    <property type="match status" value="1"/>
</dbReference>
<evidence type="ECO:0000256" key="6">
    <source>
        <dbReference type="ARBA" id="ARBA00022777"/>
    </source>
</evidence>
<dbReference type="InterPro" id="IPR013767">
    <property type="entry name" value="PAS_fold"/>
</dbReference>
<evidence type="ECO:0000256" key="5">
    <source>
        <dbReference type="ARBA" id="ARBA00022741"/>
    </source>
</evidence>
<dbReference type="Pfam" id="PF07568">
    <property type="entry name" value="HisKA_2"/>
    <property type="match status" value="1"/>
</dbReference>
<dbReference type="SMART" id="SM00387">
    <property type="entry name" value="HATPase_c"/>
    <property type="match status" value="1"/>
</dbReference>
<dbReference type="InterPro" id="IPR000700">
    <property type="entry name" value="PAS-assoc_C"/>
</dbReference>
<accession>A0A5F1ZP87</accession>
<dbReference type="PROSITE" id="PS50112">
    <property type="entry name" value="PAS"/>
    <property type="match status" value="1"/>
</dbReference>
<evidence type="ECO:0000256" key="4">
    <source>
        <dbReference type="ARBA" id="ARBA00022679"/>
    </source>
</evidence>
<dbReference type="InterPro" id="IPR000014">
    <property type="entry name" value="PAS"/>
</dbReference>
<evidence type="ECO:0000259" key="10">
    <source>
        <dbReference type="PROSITE" id="PS50109"/>
    </source>
</evidence>
<dbReference type="PROSITE" id="PS50110">
    <property type="entry name" value="RESPONSE_REGULATORY"/>
    <property type="match status" value="1"/>
</dbReference>
<evidence type="ECO:0000313" key="17">
    <source>
        <dbReference type="Proteomes" id="UP000297946"/>
    </source>
</evidence>
<comment type="catalytic activity">
    <reaction evidence="1">
        <text>ATP + protein L-histidine = ADP + protein N-phospho-L-histidine.</text>
        <dbReference type="EC" id="2.7.13.3"/>
    </reaction>
</comment>
<evidence type="ECO:0000313" key="14">
    <source>
        <dbReference type="EMBL" id="TGK05509.1"/>
    </source>
</evidence>
<evidence type="ECO:0000256" key="7">
    <source>
        <dbReference type="ARBA" id="ARBA00022840"/>
    </source>
</evidence>
<keyword evidence="16" id="KW-1185">Reference proteome</keyword>
<dbReference type="InterPro" id="IPR005467">
    <property type="entry name" value="His_kinase_dom"/>
</dbReference>
<dbReference type="PANTHER" id="PTHR41523:SF8">
    <property type="entry name" value="ETHYLENE RESPONSE SENSOR PROTEIN"/>
    <property type="match status" value="1"/>
</dbReference>
<dbReference type="PANTHER" id="PTHR41523">
    <property type="entry name" value="TWO-COMPONENT SYSTEM SENSOR PROTEIN"/>
    <property type="match status" value="1"/>
</dbReference>
<dbReference type="GO" id="GO:0004673">
    <property type="term" value="F:protein histidine kinase activity"/>
    <property type="evidence" value="ECO:0007669"/>
    <property type="project" value="UniProtKB-EC"/>
</dbReference>
<dbReference type="AlphaFoldDB" id="A0A5F1ZP87"/>
<evidence type="ECO:0000256" key="2">
    <source>
        <dbReference type="ARBA" id="ARBA00012438"/>
    </source>
</evidence>
<dbReference type="Pfam" id="PF00072">
    <property type="entry name" value="Response_reg"/>
    <property type="match status" value="1"/>
</dbReference>
<feature type="domain" description="Histidine kinase" evidence="10">
    <location>
        <begin position="297"/>
        <end position="472"/>
    </location>
</feature>
<dbReference type="Proteomes" id="UP000297273">
    <property type="component" value="Unassembled WGS sequence"/>
</dbReference>
<keyword evidence="4" id="KW-0808">Transferase</keyword>
<dbReference type="InterPro" id="IPR011006">
    <property type="entry name" value="CheY-like_superfamily"/>
</dbReference>
<dbReference type="RefSeq" id="WP_135647132.1">
    <property type="nucleotide sequence ID" value="NZ_RQER01000001.1"/>
</dbReference>
<dbReference type="Proteomes" id="UP000297946">
    <property type="component" value="Unassembled WGS sequence"/>
</dbReference>
<dbReference type="PROSITE" id="PS50109">
    <property type="entry name" value="HIS_KIN"/>
    <property type="match status" value="1"/>
</dbReference>
<feature type="modified residue" description="4-aspartylphosphate" evidence="9">
    <location>
        <position position="72"/>
    </location>
</feature>
<dbReference type="NCBIfam" id="TIGR00229">
    <property type="entry name" value="sensory_box"/>
    <property type="match status" value="1"/>
</dbReference>
<dbReference type="SUPFAM" id="SSF52172">
    <property type="entry name" value="CheY-like"/>
    <property type="match status" value="1"/>
</dbReference>
<evidence type="ECO:0000259" key="12">
    <source>
        <dbReference type="PROSITE" id="PS50112"/>
    </source>
</evidence>
<dbReference type="GO" id="GO:0006355">
    <property type="term" value="P:regulation of DNA-templated transcription"/>
    <property type="evidence" value="ECO:0007669"/>
    <property type="project" value="InterPro"/>
</dbReference>
<keyword evidence="8" id="KW-0843">Virulence</keyword>
<proteinExistence type="predicted"/>
<feature type="domain" description="PAC" evidence="13">
    <location>
        <begin position="234"/>
        <end position="286"/>
    </location>
</feature>
<feature type="domain" description="Response regulatory" evidence="11">
    <location>
        <begin position="22"/>
        <end position="137"/>
    </location>
</feature>
<organism evidence="14 17">
    <name type="scientific">Leptospira langatensis</name>
    <dbReference type="NCBI Taxonomy" id="2484983"/>
    <lineage>
        <taxon>Bacteria</taxon>
        <taxon>Pseudomonadati</taxon>
        <taxon>Spirochaetota</taxon>
        <taxon>Spirochaetia</taxon>
        <taxon>Leptospirales</taxon>
        <taxon>Leptospiraceae</taxon>
        <taxon>Leptospira</taxon>
    </lineage>
</organism>
<keyword evidence="5" id="KW-0547">Nucleotide-binding</keyword>
<reference evidence="14 17" key="2">
    <citation type="journal article" date="2019" name="PLoS Negl. Trop. Dis.">
        <title>Revisiting the worldwide diversity of Leptospira species in the environment.</title>
        <authorList>
            <person name="Vincent A.T."/>
            <person name="Schiettekatte O."/>
            <person name="Bourhy P."/>
            <person name="Veyrier F.J."/>
            <person name="Picardeau M."/>
        </authorList>
    </citation>
    <scope>NUCLEOTIDE SEQUENCE [LARGE SCALE GENOMIC DNA]</scope>
    <source>
        <strain evidence="15">201702690</strain>
        <strain evidence="14 17">SSW18</strain>
    </source>
</reference>
<dbReference type="InterPro" id="IPR011495">
    <property type="entry name" value="Sig_transdc_His_kin_sub2_dim/P"/>
</dbReference>
<sequence>MIQTVASIFKENFTGQEERKKTILLVEDEAIIAFSETQRLEKNGYKVIPAYSAEEAIRIATNDYTIDLILMDIDLREEEDGTDTALKILKLREIPIVFLSSHTEPEVVAKTEKITSYGYVVKNSGETVLLASIKMAFKLYESHLRLKRSEESLKENQELLEATLRSIGDGVISTDELGNITDMNYVAEVLTGWRAEDAIREPIERVFKIVNARTRRRIRNPIDHVTSREKIMGLENEALLLSKSGAEYRISETSAPIRSARGYTIGSVLVFRDISKECNLLESLSKDLEEREFLFQELQHRTKNSLTMISSIIEIEAENSSEINVKHSLANIVHRIHSVGNLYDMLYTSKGLNIVRLDKYIDRISITLLNAFHQDTNRISLLQDLEPLEMDAKTAIPFGLVVNELLTNTLKYAFPGNKEGKVHILLRKEGTVVNLEVSDNGVPFPEDFDLDSSEGLGLKLVKLLVTQMKGDLHWKFNGEKKIQIRLCVGE</sequence>
<dbReference type="InterPro" id="IPR003594">
    <property type="entry name" value="HATPase_dom"/>
</dbReference>
<keyword evidence="6" id="KW-0418">Kinase</keyword>
<dbReference type="EC" id="2.7.13.3" evidence="2"/>
<reference evidence="15" key="1">
    <citation type="submission" date="2018-10" db="EMBL/GenBank/DDBJ databases">
        <authorList>
            <person name="Vincent A.T."/>
            <person name="Schiettekatte O."/>
            <person name="Bourhy P."/>
            <person name="Veyrier F.J."/>
            <person name="Picardeau M."/>
        </authorList>
    </citation>
    <scope>NUCLEOTIDE SEQUENCE</scope>
    <source>
        <strain evidence="15">201702690</strain>
    </source>
</reference>
<gene>
    <name evidence="14" type="ORF">EHO57_02175</name>
    <name evidence="15" type="ORF">EHQ53_17935</name>
</gene>
<dbReference type="SUPFAM" id="SSF55785">
    <property type="entry name" value="PYP-like sensor domain (PAS domain)"/>
    <property type="match status" value="1"/>
</dbReference>
<evidence type="ECO:0000313" key="15">
    <source>
        <dbReference type="EMBL" id="TGL38645.1"/>
    </source>
</evidence>
<keyword evidence="7" id="KW-0067">ATP-binding</keyword>
<dbReference type="Pfam" id="PF02518">
    <property type="entry name" value="HATPase_c"/>
    <property type="match status" value="1"/>
</dbReference>
<dbReference type="Gene3D" id="3.30.450.20">
    <property type="entry name" value="PAS domain"/>
    <property type="match status" value="1"/>
</dbReference>
<dbReference type="InterPro" id="IPR001789">
    <property type="entry name" value="Sig_transdc_resp-reg_receiver"/>
</dbReference>
<dbReference type="Gene3D" id="3.30.565.10">
    <property type="entry name" value="Histidine kinase-like ATPase, C-terminal domain"/>
    <property type="match status" value="1"/>
</dbReference>
<dbReference type="EMBL" id="RQER01000001">
    <property type="protein sequence ID" value="TGK05509.1"/>
    <property type="molecule type" value="Genomic_DNA"/>
</dbReference>
<keyword evidence="3 9" id="KW-0597">Phosphoprotein</keyword>
<dbReference type="EMBL" id="RQGC01000013">
    <property type="protein sequence ID" value="TGL38645.1"/>
    <property type="molecule type" value="Genomic_DNA"/>
</dbReference>
<dbReference type="GO" id="GO:0000160">
    <property type="term" value="P:phosphorelay signal transduction system"/>
    <property type="evidence" value="ECO:0007669"/>
    <property type="project" value="InterPro"/>
</dbReference>
<evidence type="ECO:0000256" key="9">
    <source>
        <dbReference type="PROSITE-ProRule" id="PRU00169"/>
    </source>
</evidence>
<evidence type="ECO:0000256" key="1">
    <source>
        <dbReference type="ARBA" id="ARBA00000085"/>
    </source>
</evidence>
<dbReference type="GO" id="GO:0005524">
    <property type="term" value="F:ATP binding"/>
    <property type="evidence" value="ECO:0007669"/>
    <property type="project" value="UniProtKB-KW"/>
</dbReference>
<dbReference type="PROSITE" id="PS50113">
    <property type="entry name" value="PAC"/>
    <property type="match status" value="1"/>
</dbReference>
<evidence type="ECO:0000256" key="3">
    <source>
        <dbReference type="ARBA" id="ARBA00022553"/>
    </source>
</evidence>
<feature type="domain" description="PAS" evidence="12">
    <location>
        <begin position="156"/>
        <end position="229"/>
    </location>
</feature>
<dbReference type="InterPro" id="IPR035965">
    <property type="entry name" value="PAS-like_dom_sf"/>
</dbReference>
<evidence type="ECO:0000256" key="8">
    <source>
        <dbReference type="ARBA" id="ARBA00023026"/>
    </source>
</evidence>
<dbReference type="SMART" id="SM00091">
    <property type="entry name" value="PAS"/>
    <property type="match status" value="1"/>
</dbReference>
<protein>
    <recommendedName>
        <fullName evidence="2">histidine kinase</fullName>
        <ecNumber evidence="2">2.7.13.3</ecNumber>
    </recommendedName>
</protein>
<dbReference type="OrthoDB" id="9808408at2"/>